<feature type="domain" description="DUF3152" evidence="3">
    <location>
        <begin position="108"/>
        <end position="281"/>
    </location>
</feature>
<feature type="region of interest" description="Disordered" evidence="1">
    <location>
        <begin position="49"/>
        <end position="99"/>
    </location>
</feature>
<proteinExistence type="predicted"/>
<comment type="caution">
    <text evidence="4">The sequence shown here is derived from an EMBL/GenBank/DDBJ whole genome shotgun (WGS) entry which is preliminary data.</text>
</comment>
<evidence type="ECO:0000256" key="1">
    <source>
        <dbReference type="SAM" id="MobiDB-lite"/>
    </source>
</evidence>
<organism evidence="4 5">
    <name type="scientific">Actinoplanes sandaracinus</name>
    <dbReference type="NCBI Taxonomy" id="3045177"/>
    <lineage>
        <taxon>Bacteria</taxon>
        <taxon>Bacillati</taxon>
        <taxon>Actinomycetota</taxon>
        <taxon>Actinomycetes</taxon>
        <taxon>Micromonosporales</taxon>
        <taxon>Micromonosporaceae</taxon>
        <taxon>Actinoplanes</taxon>
    </lineage>
</organism>
<evidence type="ECO:0000259" key="3">
    <source>
        <dbReference type="Pfam" id="PF11350"/>
    </source>
</evidence>
<dbReference type="Pfam" id="PF11350">
    <property type="entry name" value="DUF3152"/>
    <property type="match status" value="1"/>
</dbReference>
<accession>A0ABT6WFY3</accession>
<sequence>MISPVRPAPEPQPLSREDRWRQAWLVVLAAALVLLTVVAVGRPFGEPGPPGNAASAVSPPIPQLAPGASAVPSQAPDGVAVTSEPPASPAPAEPPFPAEGVLRLDGDTPVTGSGDFEFVNERGPVAGSQGTIRRFKVAVEKGSGEDVAGFAAQVRAVLSDERSWIGAGRFRLQMVAGADQADFTVYLATRETAGRMCERGGTNIRIGGVPYTSCRVTGKAIINLDRWRGSARPYVEAGTGLAAYRQYVINHEVGHEFGHRHEGCPVSGGPAPVMVQQTLTLRGCVPYSWPRRDGQDLSGPRL</sequence>
<evidence type="ECO:0000313" key="4">
    <source>
        <dbReference type="EMBL" id="MDI6098631.1"/>
    </source>
</evidence>
<dbReference type="EMBL" id="JASCTH010000004">
    <property type="protein sequence ID" value="MDI6098631.1"/>
    <property type="molecule type" value="Genomic_DNA"/>
</dbReference>
<keyword evidence="2" id="KW-0472">Membrane</keyword>
<gene>
    <name evidence="4" type="ORF">QLQ12_08455</name>
</gene>
<dbReference type="Proteomes" id="UP001241758">
    <property type="component" value="Unassembled WGS sequence"/>
</dbReference>
<name>A0ABT6WFY3_9ACTN</name>
<protein>
    <submittedName>
        <fullName evidence="4">DUF3152 domain-containing protein</fullName>
    </submittedName>
</protein>
<feature type="compositionally biased region" description="Pro residues" evidence="1">
    <location>
        <begin position="86"/>
        <end position="97"/>
    </location>
</feature>
<reference evidence="4 5" key="1">
    <citation type="submission" date="2023-05" db="EMBL/GenBank/DDBJ databases">
        <title>Actinoplanes sp. NEAU-A12 genome sequencing.</title>
        <authorList>
            <person name="Wang Z.-S."/>
        </authorList>
    </citation>
    <scope>NUCLEOTIDE SEQUENCE [LARGE SCALE GENOMIC DNA]</scope>
    <source>
        <strain evidence="4 5">NEAU-A12</strain>
    </source>
</reference>
<evidence type="ECO:0000256" key="2">
    <source>
        <dbReference type="SAM" id="Phobius"/>
    </source>
</evidence>
<keyword evidence="2" id="KW-0812">Transmembrane</keyword>
<dbReference type="SUPFAM" id="SSF55486">
    <property type="entry name" value="Metalloproteases ('zincins'), catalytic domain"/>
    <property type="match status" value="1"/>
</dbReference>
<evidence type="ECO:0000313" key="5">
    <source>
        <dbReference type="Proteomes" id="UP001241758"/>
    </source>
</evidence>
<dbReference type="RefSeq" id="WP_282758399.1">
    <property type="nucleotide sequence ID" value="NZ_JASCTH010000004.1"/>
</dbReference>
<keyword evidence="2" id="KW-1133">Transmembrane helix</keyword>
<feature type="transmembrane region" description="Helical" evidence="2">
    <location>
        <begin position="20"/>
        <end position="40"/>
    </location>
</feature>
<keyword evidence="5" id="KW-1185">Reference proteome</keyword>
<dbReference type="InterPro" id="IPR022603">
    <property type="entry name" value="DUF3152"/>
</dbReference>